<organism evidence="7 8">
    <name type="scientific">Cryobacterium breve</name>
    <dbReference type="NCBI Taxonomy" id="1259258"/>
    <lineage>
        <taxon>Bacteria</taxon>
        <taxon>Bacillati</taxon>
        <taxon>Actinomycetota</taxon>
        <taxon>Actinomycetes</taxon>
        <taxon>Micrococcales</taxon>
        <taxon>Microbacteriaceae</taxon>
        <taxon>Cryobacterium</taxon>
    </lineage>
</organism>
<keyword evidence="1 5" id="KW-0678">Repressor</keyword>
<dbReference type="InterPro" id="IPR023120">
    <property type="entry name" value="WHTH_transcript_rep_HrcA_IDD"/>
</dbReference>
<evidence type="ECO:0000256" key="3">
    <source>
        <dbReference type="ARBA" id="ARBA00023016"/>
    </source>
</evidence>
<dbReference type="InterPro" id="IPR036388">
    <property type="entry name" value="WH-like_DNA-bd_sf"/>
</dbReference>
<evidence type="ECO:0000256" key="4">
    <source>
        <dbReference type="ARBA" id="ARBA00023163"/>
    </source>
</evidence>
<dbReference type="NCBIfam" id="TIGR00331">
    <property type="entry name" value="hrcA"/>
    <property type="match status" value="1"/>
</dbReference>
<dbReference type="SUPFAM" id="SSF55781">
    <property type="entry name" value="GAF domain-like"/>
    <property type="match status" value="1"/>
</dbReference>
<dbReference type="Gene3D" id="3.30.450.40">
    <property type="match status" value="1"/>
</dbReference>
<protein>
    <recommendedName>
        <fullName evidence="5">Heat-inducible transcription repressor HrcA</fullName>
    </recommendedName>
</protein>
<evidence type="ECO:0000256" key="1">
    <source>
        <dbReference type="ARBA" id="ARBA00022491"/>
    </source>
</evidence>
<dbReference type="InterPro" id="IPR029016">
    <property type="entry name" value="GAF-like_dom_sf"/>
</dbReference>
<keyword evidence="8" id="KW-1185">Reference proteome</keyword>
<dbReference type="PIRSF" id="PIRSF005485">
    <property type="entry name" value="HrcA"/>
    <property type="match status" value="1"/>
</dbReference>
<dbReference type="Gene3D" id="1.10.10.10">
    <property type="entry name" value="Winged helix-like DNA-binding domain superfamily/Winged helix DNA-binding domain"/>
    <property type="match status" value="1"/>
</dbReference>
<dbReference type="InterPro" id="IPR002571">
    <property type="entry name" value="HrcA"/>
</dbReference>
<dbReference type="EMBL" id="CP075584">
    <property type="protein sequence ID" value="WBM80205.1"/>
    <property type="molecule type" value="Genomic_DNA"/>
</dbReference>
<evidence type="ECO:0000256" key="5">
    <source>
        <dbReference type="HAMAP-Rule" id="MF_00081"/>
    </source>
</evidence>
<dbReference type="PANTHER" id="PTHR34824:SF1">
    <property type="entry name" value="HEAT-INDUCIBLE TRANSCRIPTION REPRESSOR HRCA"/>
    <property type="match status" value="1"/>
</dbReference>
<dbReference type="HAMAP" id="MF_00081">
    <property type="entry name" value="HrcA"/>
    <property type="match status" value="1"/>
</dbReference>
<proteinExistence type="inferred from homology"/>
<evidence type="ECO:0000313" key="8">
    <source>
        <dbReference type="Proteomes" id="UP001212421"/>
    </source>
</evidence>
<evidence type="ECO:0000313" key="7">
    <source>
        <dbReference type="EMBL" id="WBM80205.1"/>
    </source>
</evidence>
<keyword evidence="2 5" id="KW-0805">Transcription regulation</keyword>
<dbReference type="Proteomes" id="UP001212421">
    <property type="component" value="Chromosome"/>
</dbReference>
<sequence>MVSDRSLEVLRVIVQDYVASREPVGSKTIVDRHSFGVSAATIRNDMALLEEEELIIAPHTSSGRIPTDKGYRLFVDHLADLRPLSAAQRQAIETFLGQSADLDEVLARSVRLLSQLTHQVALVQYPSLSRAKVRHIELVPLSETRLLSVLITDAGRVEQRVIELPRPLEEHLLVRLRARLNAAVVGLSMSAAATVLTDAADLAGEQPDLVSLVTLTLRDQVGANRQERLVMAGAANLVRTEEDFTGSIYPVLEAIEEQVVLLRLFGEMATDQHGVSVSIGRENAPFGLSETSVLTSGYSSQGGDLARLGVLGPTRMDYSNNMAAVRAVARYLSRLLE</sequence>
<evidence type="ECO:0000259" key="6">
    <source>
        <dbReference type="Pfam" id="PF01628"/>
    </source>
</evidence>
<dbReference type="InterPro" id="IPR021153">
    <property type="entry name" value="HrcA_C"/>
</dbReference>
<comment type="similarity">
    <text evidence="5">Belongs to the HrcA family.</text>
</comment>
<keyword evidence="3 5" id="KW-0346">Stress response</keyword>
<keyword evidence="4 5" id="KW-0804">Transcription</keyword>
<dbReference type="InterPro" id="IPR036390">
    <property type="entry name" value="WH_DNA-bd_sf"/>
</dbReference>
<dbReference type="SUPFAM" id="SSF46785">
    <property type="entry name" value="Winged helix' DNA-binding domain"/>
    <property type="match status" value="1"/>
</dbReference>
<feature type="domain" description="Heat-inducible transcription repressor HrcA C-terminal" evidence="6">
    <location>
        <begin position="103"/>
        <end position="320"/>
    </location>
</feature>
<evidence type="ECO:0000256" key="2">
    <source>
        <dbReference type="ARBA" id="ARBA00023015"/>
    </source>
</evidence>
<reference evidence="7 8" key="1">
    <citation type="submission" date="2021-05" db="EMBL/GenBank/DDBJ databases">
        <authorList>
            <person name="Kumar R."/>
            <person name="Kumar A."/>
            <person name="Mukhia S."/>
        </authorList>
    </citation>
    <scope>NUCLEOTIDE SEQUENCE [LARGE SCALE GENOMIC DNA]</scope>
    <source>
        <strain evidence="7 8">ERMR7:08</strain>
    </source>
</reference>
<comment type="function">
    <text evidence="5">Negative regulator of class I heat shock genes (grpE-dnaK-dnaJ and groELS operons). Prevents heat-shock induction of these operons.</text>
</comment>
<dbReference type="Gene3D" id="3.30.390.60">
    <property type="entry name" value="Heat-inducible transcription repressor hrca homolog, domain 3"/>
    <property type="match status" value="1"/>
</dbReference>
<dbReference type="Pfam" id="PF01628">
    <property type="entry name" value="HrcA"/>
    <property type="match status" value="1"/>
</dbReference>
<dbReference type="PANTHER" id="PTHR34824">
    <property type="entry name" value="HEAT-INDUCIBLE TRANSCRIPTION REPRESSOR HRCA"/>
    <property type="match status" value="1"/>
</dbReference>
<name>A0ABY7NCG9_9MICO</name>
<accession>A0ABY7NCG9</accession>
<dbReference type="RefSeq" id="WP_281534832.1">
    <property type="nucleotide sequence ID" value="NZ_CP075584.1"/>
</dbReference>
<gene>
    <name evidence="5 7" type="primary">hrcA</name>
    <name evidence="7" type="ORF">KIV56_01050</name>
</gene>